<name>A0ABN2MFR4_9ACTN</name>
<keyword evidence="2 4" id="KW-0012">Acyltransferase</keyword>
<evidence type="ECO:0000256" key="1">
    <source>
        <dbReference type="ARBA" id="ARBA00022679"/>
    </source>
</evidence>
<dbReference type="RefSeq" id="WP_344137769.1">
    <property type="nucleotide sequence ID" value="NZ_BAAALT010000222.1"/>
</dbReference>
<reference evidence="4 5" key="1">
    <citation type="journal article" date="2019" name="Int. J. Syst. Evol. Microbiol.">
        <title>The Global Catalogue of Microorganisms (GCM) 10K type strain sequencing project: providing services to taxonomists for standard genome sequencing and annotation.</title>
        <authorList>
            <consortium name="The Broad Institute Genomics Platform"/>
            <consortium name="The Broad Institute Genome Sequencing Center for Infectious Disease"/>
            <person name="Wu L."/>
            <person name="Ma J."/>
        </authorList>
    </citation>
    <scope>NUCLEOTIDE SEQUENCE [LARGE SCALE GENOMIC DNA]</scope>
    <source>
        <strain evidence="4 5">JCM 13250</strain>
    </source>
</reference>
<evidence type="ECO:0000313" key="5">
    <source>
        <dbReference type="Proteomes" id="UP001500218"/>
    </source>
</evidence>
<evidence type="ECO:0000256" key="2">
    <source>
        <dbReference type="ARBA" id="ARBA00023315"/>
    </source>
</evidence>
<feature type="domain" description="Phospholipid/glycerol acyltransferase" evidence="3">
    <location>
        <begin position="50"/>
        <end position="171"/>
    </location>
</feature>
<dbReference type="Pfam" id="PF01553">
    <property type="entry name" value="Acyltransferase"/>
    <property type="match status" value="1"/>
</dbReference>
<dbReference type="InterPro" id="IPR002123">
    <property type="entry name" value="Plipid/glycerol_acylTrfase"/>
</dbReference>
<gene>
    <name evidence="4" type="ORF">GCM10009682_51770</name>
</gene>
<organism evidence="4 5">
    <name type="scientific">Luedemannella flava</name>
    <dbReference type="NCBI Taxonomy" id="349316"/>
    <lineage>
        <taxon>Bacteria</taxon>
        <taxon>Bacillati</taxon>
        <taxon>Actinomycetota</taxon>
        <taxon>Actinomycetes</taxon>
        <taxon>Micromonosporales</taxon>
        <taxon>Micromonosporaceae</taxon>
        <taxon>Luedemannella</taxon>
    </lineage>
</organism>
<accession>A0ABN2MFR4</accession>
<comment type="caution">
    <text evidence="4">The sequence shown here is derived from an EMBL/GenBank/DDBJ whole genome shotgun (WGS) entry which is preliminary data.</text>
</comment>
<sequence>MERPRITARHRPLAEWTIFNVLVRGALRRHFARVLVRADGPLPDPAGGPVIAYANHPSWWDGYLAYAVDRLVLRDRFRGYVMVDERQLARYPFFRWVGAFSVDLGAPRSAAASVAYAADELAAAPGRMLWIFPQGELQPQDRRPIRVARGAPAVARRAGGATLWPVALRYEFGDRQRPDALIRLGVPHAVGPADDPATVSADMASRLTSLVDGLSTDVAAGRLDAYRVLLRGRPGVNERFDRLRGRAEPS</sequence>
<evidence type="ECO:0000259" key="3">
    <source>
        <dbReference type="SMART" id="SM00563"/>
    </source>
</evidence>
<dbReference type="SUPFAM" id="SSF69593">
    <property type="entry name" value="Glycerol-3-phosphate (1)-acyltransferase"/>
    <property type="match status" value="1"/>
</dbReference>
<evidence type="ECO:0000313" key="4">
    <source>
        <dbReference type="EMBL" id="GAA1825587.1"/>
    </source>
</evidence>
<protein>
    <submittedName>
        <fullName evidence="4">Lysophospholipid acyltransferase family protein</fullName>
    </submittedName>
</protein>
<dbReference type="EMBL" id="BAAALT010000222">
    <property type="protein sequence ID" value="GAA1825587.1"/>
    <property type="molecule type" value="Genomic_DNA"/>
</dbReference>
<keyword evidence="1" id="KW-0808">Transferase</keyword>
<dbReference type="CDD" id="cd06551">
    <property type="entry name" value="LPLAT"/>
    <property type="match status" value="1"/>
</dbReference>
<dbReference type="SMART" id="SM00563">
    <property type="entry name" value="PlsC"/>
    <property type="match status" value="1"/>
</dbReference>
<dbReference type="PANTHER" id="PTHR10434:SF11">
    <property type="entry name" value="1-ACYL-SN-GLYCEROL-3-PHOSPHATE ACYLTRANSFERASE"/>
    <property type="match status" value="1"/>
</dbReference>
<dbReference type="PANTHER" id="PTHR10434">
    <property type="entry name" value="1-ACYL-SN-GLYCEROL-3-PHOSPHATE ACYLTRANSFERASE"/>
    <property type="match status" value="1"/>
</dbReference>
<dbReference type="GO" id="GO:0016746">
    <property type="term" value="F:acyltransferase activity"/>
    <property type="evidence" value="ECO:0007669"/>
    <property type="project" value="UniProtKB-KW"/>
</dbReference>
<dbReference type="Proteomes" id="UP001500218">
    <property type="component" value="Unassembled WGS sequence"/>
</dbReference>
<proteinExistence type="predicted"/>
<keyword evidence="5" id="KW-1185">Reference proteome</keyword>